<reference evidence="1 2" key="1">
    <citation type="submission" date="2020-08" db="EMBL/GenBank/DDBJ databases">
        <title>Sequencing the genomes of 1000 actinobacteria strains.</title>
        <authorList>
            <person name="Klenk H.-P."/>
        </authorList>
    </citation>
    <scope>NUCLEOTIDE SEQUENCE [LARGE SCALE GENOMIC DNA]</scope>
    <source>
        <strain evidence="1 2">DSM 20419</strain>
    </source>
</reference>
<sequence length="117" mass="12373">MPETTPSVPIAANVMGPTLPIIDDARAQVLRELQLIALDNARALQAFDSGARDICTGLRLLANSDAWSSPAQRCLAIEAEFLADSISLVATAAALAEEDYRSVHVSLDLELAGLSAR</sequence>
<dbReference type="RefSeq" id="WP_068493387.1">
    <property type="nucleotide sequence ID" value="NZ_CZJY01000049.1"/>
</dbReference>
<proteinExistence type="predicted"/>
<accession>A0A7W4YGA6</accession>
<keyword evidence="2" id="KW-1185">Reference proteome</keyword>
<comment type="caution">
    <text evidence="1">The sequence shown here is derived from an EMBL/GenBank/DDBJ whole genome shotgun (WGS) entry which is preliminary data.</text>
</comment>
<organism evidence="1 2">
    <name type="scientific">Pseudoclavibacter helvolus</name>
    <dbReference type="NCBI Taxonomy" id="255205"/>
    <lineage>
        <taxon>Bacteria</taxon>
        <taxon>Bacillati</taxon>
        <taxon>Actinomycetota</taxon>
        <taxon>Actinomycetes</taxon>
        <taxon>Micrococcales</taxon>
        <taxon>Microbacteriaceae</taxon>
        <taxon>Pseudoclavibacter</taxon>
    </lineage>
</organism>
<dbReference type="EMBL" id="JACHWJ010000003">
    <property type="protein sequence ID" value="MBB2957841.1"/>
    <property type="molecule type" value="Genomic_DNA"/>
</dbReference>
<name>A0A7W4YGA6_9MICO</name>
<protein>
    <submittedName>
        <fullName evidence="1">Uncharacterized protein</fullName>
    </submittedName>
</protein>
<dbReference type="Proteomes" id="UP000545286">
    <property type="component" value="Unassembled WGS sequence"/>
</dbReference>
<evidence type="ECO:0000313" key="1">
    <source>
        <dbReference type="EMBL" id="MBB2957841.1"/>
    </source>
</evidence>
<dbReference type="AlphaFoldDB" id="A0A7W4YGA6"/>
<dbReference type="OrthoDB" id="5118552at2"/>
<gene>
    <name evidence="1" type="ORF">FHX72_001986</name>
</gene>
<evidence type="ECO:0000313" key="2">
    <source>
        <dbReference type="Proteomes" id="UP000545286"/>
    </source>
</evidence>